<feature type="domain" description="Small ribosomal subunit protein uS3 C-terminal" evidence="4">
    <location>
        <begin position="34"/>
        <end position="116"/>
    </location>
</feature>
<reference evidence="5" key="2">
    <citation type="journal article" date="2014" name="ISME J.">
        <title>Microbial stratification in low pH oxic and suboxic macroscopic growths along an acid mine drainage.</title>
        <authorList>
            <person name="Mendez-Garcia C."/>
            <person name="Mesa V."/>
            <person name="Sprenger R.R."/>
            <person name="Richter M."/>
            <person name="Diez M.S."/>
            <person name="Solano J."/>
            <person name="Bargiela R."/>
            <person name="Golyshina O.V."/>
            <person name="Manteca A."/>
            <person name="Ramos J.L."/>
            <person name="Gallego J.R."/>
            <person name="Llorente I."/>
            <person name="Martins Dos Santos V.A."/>
            <person name="Jensen O.N."/>
            <person name="Pelaez A.I."/>
            <person name="Sanchez J."/>
            <person name="Ferrer M."/>
        </authorList>
    </citation>
    <scope>NUCLEOTIDE SEQUENCE</scope>
</reference>
<reference evidence="5" key="1">
    <citation type="submission" date="2013-08" db="EMBL/GenBank/DDBJ databases">
        <authorList>
            <person name="Mendez C."/>
            <person name="Richter M."/>
            <person name="Ferrer M."/>
            <person name="Sanchez J."/>
        </authorList>
    </citation>
    <scope>NUCLEOTIDE SEQUENCE</scope>
</reference>
<dbReference type="InterPro" id="IPR001351">
    <property type="entry name" value="Ribosomal_uS3_C"/>
</dbReference>
<evidence type="ECO:0000256" key="3">
    <source>
        <dbReference type="ARBA" id="ARBA00023274"/>
    </source>
</evidence>
<proteinExistence type="inferred from homology"/>
<dbReference type="PROSITE" id="PS00548">
    <property type="entry name" value="RIBOSOMAL_S3"/>
    <property type="match status" value="1"/>
</dbReference>
<dbReference type="GO" id="GO:0022627">
    <property type="term" value="C:cytosolic small ribosomal subunit"/>
    <property type="evidence" value="ECO:0007669"/>
    <property type="project" value="TreeGrafter"/>
</dbReference>
<dbReference type="NCBIfam" id="TIGR01009">
    <property type="entry name" value="rpsC_bact"/>
    <property type="match status" value="1"/>
</dbReference>
<dbReference type="EMBL" id="AUZX01012369">
    <property type="protein sequence ID" value="EQD39486.1"/>
    <property type="molecule type" value="Genomic_DNA"/>
</dbReference>
<gene>
    <name evidence="5" type="ORF">B1A_16827</name>
</gene>
<keyword evidence="3" id="KW-0687">Ribonucleoprotein</keyword>
<evidence type="ECO:0000256" key="1">
    <source>
        <dbReference type="ARBA" id="ARBA00010761"/>
    </source>
</evidence>
<organism evidence="5">
    <name type="scientific">mine drainage metagenome</name>
    <dbReference type="NCBI Taxonomy" id="410659"/>
    <lineage>
        <taxon>unclassified sequences</taxon>
        <taxon>metagenomes</taxon>
        <taxon>ecological metagenomes</taxon>
    </lineage>
</organism>
<comment type="caution">
    <text evidence="5">The sequence shown here is derived from an EMBL/GenBank/DDBJ whole genome shotgun (WGS) entry which is preliminary data.</text>
</comment>
<comment type="similarity">
    <text evidence="1">Belongs to the universal ribosomal protein uS3 family.</text>
</comment>
<protein>
    <submittedName>
        <fullName evidence="5">30S ribosomal protein S3</fullName>
    </submittedName>
</protein>
<evidence type="ECO:0000313" key="5">
    <source>
        <dbReference type="EMBL" id="EQD39486.1"/>
    </source>
</evidence>
<dbReference type="GO" id="GO:0006412">
    <property type="term" value="P:translation"/>
    <property type="evidence" value="ECO:0007669"/>
    <property type="project" value="InterPro"/>
</dbReference>
<dbReference type="AlphaFoldDB" id="T0YV87"/>
<name>T0YV87_9ZZZZ</name>
<feature type="non-terminal residue" evidence="5">
    <location>
        <position position="1"/>
    </location>
</feature>
<dbReference type="Pfam" id="PF00189">
    <property type="entry name" value="Ribosomal_S3_C"/>
    <property type="match status" value="1"/>
</dbReference>
<dbReference type="InterPro" id="IPR005704">
    <property type="entry name" value="Ribosomal_uS3_bac-typ"/>
</dbReference>
<dbReference type="InterPro" id="IPR036419">
    <property type="entry name" value="Ribosomal_S3_C_sf"/>
</dbReference>
<dbReference type="InterPro" id="IPR057258">
    <property type="entry name" value="Ribosomal_uS3"/>
</dbReference>
<dbReference type="SUPFAM" id="SSF54821">
    <property type="entry name" value="Ribosomal protein S3 C-terminal domain"/>
    <property type="match status" value="1"/>
</dbReference>
<dbReference type="GO" id="GO:0003735">
    <property type="term" value="F:structural constituent of ribosome"/>
    <property type="evidence" value="ECO:0007669"/>
    <property type="project" value="InterPro"/>
</dbReference>
<sequence length="160" mass="17438">KELERITGQKNRISLNIQEIKQPELDAALIAQGICDQLLRRVAFRRAMKRGIQTVQKAGALGVRIQASGRLGGAEMSRRESYREGRVPLHTLRADIDYGFREARTSTGRIGVKVWIYKGDILPYQLNNAEKIVREAAMAAGDAVPTASGGPAKGVVRAGG</sequence>
<dbReference type="Gene3D" id="3.30.1140.32">
    <property type="entry name" value="Ribosomal protein S3, C-terminal domain"/>
    <property type="match status" value="1"/>
</dbReference>
<dbReference type="PANTHER" id="PTHR11760:SF19">
    <property type="entry name" value="SMALL RIBOSOMAL SUBUNIT PROTEIN US3C"/>
    <property type="match status" value="1"/>
</dbReference>
<dbReference type="PANTHER" id="PTHR11760">
    <property type="entry name" value="30S/40S RIBOSOMAL PROTEIN S3"/>
    <property type="match status" value="1"/>
</dbReference>
<dbReference type="InterPro" id="IPR018280">
    <property type="entry name" value="Ribosomal_uS3_CS"/>
</dbReference>
<evidence type="ECO:0000259" key="4">
    <source>
        <dbReference type="Pfam" id="PF00189"/>
    </source>
</evidence>
<keyword evidence="2 5" id="KW-0689">Ribosomal protein</keyword>
<dbReference type="FunFam" id="3.30.1140.32:FF:000002">
    <property type="entry name" value="30S ribosomal protein S3"/>
    <property type="match status" value="1"/>
</dbReference>
<feature type="non-terminal residue" evidence="5">
    <location>
        <position position="160"/>
    </location>
</feature>
<accession>T0YV87</accession>
<evidence type="ECO:0000256" key="2">
    <source>
        <dbReference type="ARBA" id="ARBA00022980"/>
    </source>
</evidence>